<comment type="caution">
    <text evidence="3">The sequence shown here is derived from an EMBL/GenBank/DDBJ whole genome shotgun (WGS) entry which is preliminary data.</text>
</comment>
<dbReference type="GO" id="GO:0016787">
    <property type="term" value="F:hydrolase activity"/>
    <property type="evidence" value="ECO:0007669"/>
    <property type="project" value="UniProtKB-KW"/>
</dbReference>
<evidence type="ECO:0000313" key="4">
    <source>
        <dbReference type="Proteomes" id="UP000294739"/>
    </source>
</evidence>
<dbReference type="OrthoDB" id="9773549at2"/>
<dbReference type="SUPFAM" id="SSF53474">
    <property type="entry name" value="alpha/beta-Hydrolases"/>
    <property type="match status" value="1"/>
</dbReference>
<evidence type="ECO:0000259" key="2">
    <source>
        <dbReference type="Pfam" id="PF12697"/>
    </source>
</evidence>
<dbReference type="RefSeq" id="WP_131902039.1">
    <property type="nucleotide sequence ID" value="NZ_SMKZ01000092.1"/>
</dbReference>
<feature type="region of interest" description="Disordered" evidence="1">
    <location>
        <begin position="222"/>
        <end position="244"/>
    </location>
</feature>
<dbReference type="Proteomes" id="UP000294739">
    <property type="component" value="Unassembled WGS sequence"/>
</dbReference>
<dbReference type="Gene3D" id="3.40.50.1820">
    <property type="entry name" value="alpha/beta hydrolase"/>
    <property type="match status" value="1"/>
</dbReference>
<name>A0A4R5CB28_9ACTN</name>
<dbReference type="InterPro" id="IPR000073">
    <property type="entry name" value="AB_hydrolase_1"/>
</dbReference>
<keyword evidence="4" id="KW-1185">Reference proteome</keyword>
<sequence>MSTFALIHGAGDAGWYWHLVAAELRSRGHDVIAPDLPAGDESATLADYADAVFEAVGSRKDLVVAGQSFGAFTAPLVADRLAADALVLVAGMIPAPGEPPDDWWSNTGYSSAVREQAARDGGLTGNPDPYVSFYHDVPRELAKEAMSKERAHPSQASMAAPWPLDAWPDVPTRFVLCSEDRFFPRDFLRRLVAERLGIVPDEIVSGHCVALSRPQGLADLLEGRTSTPAGTTASPTASLAAYRR</sequence>
<evidence type="ECO:0000256" key="1">
    <source>
        <dbReference type="SAM" id="MobiDB-lite"/>
    </source>
</evidence>
<dbReference type="PANTHER" id="PTHR37017:SF11">
    <property type="entry name" value="ESTERASE_LIPASE_THIOESTERASE DOMAIN-CONTAINING PROTEIN"/>
    <property type="match status" value="1"/>
</dbReference>
<dbReference type="InterPro" id="IPR029058">
    <property type="entry name" value="AB_hydrolase_fold"/>
</dbReference>
<feature type="compositionally biased region" description="Low complexity" evidence="1">
    <location>
        <begin position="225"/>
        <end position="244"/>
    </location>
</feature>
<dbReference type="PANTHER" id="PTHR37017">
    <property type="entry name" value="AB HYDROLASE-1 DOMAIN-CONTAINING PROTEIN-RELATED"/>
    <property type="match status" value="1"/>
</dbReference>
<protein>
    <submittedName>
        <fullName evidence="3">Alpha/beta hydrolase</fullName>
    </submittedName>
</protein>
<organism evidence="3 4">
    <name type="scientific">Jiangella asiatica</name>
    <dbReference type="NCBI Taxonomy" id="2530372"/>
    <lineage>
        <taxon>Bacteria</taxon>
        <taxon>Bacillati</taxon>
        <taxon>Actinomycetota</taxon>
        <taxon>Actinomycetes</taxon>
        <taxon>Jiangellales</taxon>
        <taxon>Jiangellaceae</taxon>
        <taxon>Jiangella</taxon>
    </lineage>
</organism>
<proteinExistence type="predicted"/>
<reference evidence="3 4" key="1">
    <citation type="submission" date="2019-03" db="EMBL/GenBank/DDBJ databases">
        <title>Draft genome sequences of novel Actinobacteria.</title>
        <authorList>
            <person name="Sahin N."/>
            <person name="Ay H."/>
            <person name="Saygin H."/>
        </authorList>
    </citation>
    <scope>NUCLEOTIDE SEQUENCE [LARGE SCALE GENOMIC DNA]</scope>
    <source>
        <strain evidence="3 4">5K138</strain>
    </source>
</reference>
<dbReference type="InParanoid" id="A0A4R5CB28"/>
<keyword evidence="3" id="KW-0378">Hydrolase</keyword>
<evidence type="ECO:0000313" key="3">
    <source>
        <dbReference type="EMBL" id="TDD95403.1"/>
    </source>
</evidence>
<dbReference type="AlphaFoldDB" id="A0A4R5CB28"/>
<dbReference type="EMBL" id="SMKZ01000092">
    <property type="protein sequence ID" value="TDD95403.1"/>
    <property type="molecule type" value="Genomic_DNA"/>
</dbReference>
<accession>A0A4R5CB28</accession>
<dbReference type="Pfam" id="PF12697">
    <property type="entry name" value="Abhydrolase_6"/>
    <property type="match status" value="1"/>
</dbReference>
<gene>
    <name evidence="3" type="ORF">E1269_31235</name>
</gene>
<feature type="domain" description="AB hydrolase-1" evidence="2">
    <location>
        <begin position="6"/>
        <end position="219"/>
    </location>
</feature>
<dbReference type="InterPro" id="IPR052897">
    <property type="entry name" value="Sec-Metab_Biosynth_Hydrolase"/>
</dbReference>